<dbReference type="Proteomes" id="UP000199236">
    <property type="component" value="Unassembled WGS sequence"/>
</dbReference>
<dbReference type="Gene3D" id="3.90.230.10">
    <property type="entry name" value="Creatinase/methionine aminopeptidase superfamily"/>
    <property type="match status" value="1"/>
</dbReference>
<reference evidence="3 4" key="1">
    <citation type="submission" date="2016-10" db="EMBL/GenBank/DDBJ databases">
        <authorList>
            <person name="de Groot N.N."/>
        </authorList>
    </citation>
    <scope>NUCLEOTIDE SEQUENCE [LARGE SCALE GENOMIC DNA]</scope>
    <source>
        <strain evidence="3 4">CGMCC 1.9157</strain>
    </source>
</reference>
<dbReference type="Gene3D" id="3.40.350.10">
    <property type="entry name" value="Creatinase/prolidase N-terminal domain"/>
    <property type="match status" value="1"/>
</dbReference>
<dbReference type="RefSeq" id="WP_090068313.1">
    <property type="nucleotide sequence ID" value="NZ_FOVR01000001.1"/>
</dbReference>
<dbReference type="InterPro" id="IPR029149">
    <property type="entry name" value="Creatin/AminoP/Spt16_N"/>
</dbReference>
<dbReference type="STRING" id="655353.SAMN04488056_101408"/>
<organism evidence="3 4">
    <name type="scientific">Cohaesibacter marisflavi</name>
    <dbReference type="NCBI Taxonomy" id="655353"/>
    <lineage>
        <taxon>Bacteria</taxon>
        <taxon>Pseudomonadati</taxon>
        <taxon>Pseudomonadota</taxon>
        <taxon>Alphaproteobacteria</taxon>
        <taxon>Hyphomicrobiales</taxon>
        <taxon>Cohaesibacteraceae</taxon>
    </lineage>
</organism>
<dbReference type="EMBL" id="FOVR01000001">
    <property type="protein sequence ID" value="SFN59309.1"/>
    <property type="molecule type" value="Genomic_DNA"/>
</dbReference>
<dbReference type="SUPFAM" id="SSF53092">
    <property type="entry name" value="Creatinase/prolidase N-terminal domain"/>
    <property type="match status" value="1"/>
</dbReference>
<dbReference type="InterPro" id="IPR000587">
    <property type="entry name" value="Creatinase_N"/>
</dbReference>
<dbReference type="CDD" id="cd01066">
    <property type="entry name" value="APP_MetAP"/>
    <property type="match status" value="1"/>
</dbReference>
<dbReference type="InterPro" id="IPR000994">
    <property type="entry name" value="Pept_M24"/>
</dbReference>
<dbReference type="PANTHER" id="PTHR46112:SF2">
    <property type="entry name" value="XAA-PRO AMINOPEPTIDASE P-RELATED"/>
    <property type="match status" value="1"/>
</dbReference>
<feature type="domain" description="Creatinase N-terminal" evidence="2">
    <location>
        <begin position="16"/>
        <end position="152"/>
    </location>
</feature>
<dbReference type="AlphaFoldDB" id="A0A1I5AAX8"/>
<dbReference type="SUPFAM" id="SSF55920">
    <property type="entry name" value="Creatinase/aminopeptidase"/>
    <property type="match status" value="1"/>
</dbReference>
<dbReference type="Pfam" id="PF00557">
    <property type="entry name" value="Peptidase_M24"/>
    <property type="match status" value="1"/>
</dbReference>
<sequence>MPTPAYWFEREEYLARLARVQTELKRRDLDGLIAFLPETVTWVTGYFTRAYGTLQFAIIPADGEPTLFCRDVEEYYLDTTCVFADRVMWTDSDDRMKVAADAIRSRMGDTAKLGIELSAWPLSAGRFDYLNSALPGIIWQDESALAPTMRLIKSPAEIAYQRLAAKAAEAGMQAAIDSSEVGVSEREMAAQICAAMIRAGSDLPGPGVMSSGERAFHLHGGYSDRVLEEGDIVQIEVTPNVHHYHARFMRPIRIAPAKDNDHAIVEKLIAIQDAALAEVRPGVAATVPDSIYRDGILSAGLRETYTNKTFYSVGLLLQPNGGEPLEAEPSCTWKFEPGQTFHTYLLASGYGMSETIAITETGYERLTNFPRKLFVK</sequence>
<dbReference type="PANTHER" id="PTHR46112">
    <property type="entry name" value="AMINOPEPTIDASE"/>
    <property type="match status" value="1"/>
</dbReference>
<evidence type="ECO:0000259" key="2">
    <source>
        <dbReference type="Pfam" id="PF01321"/>
    </source>
</evidence>
<dbReference type="OrthoDB" id="9761809at2"/>
<dbReference type="Pfam" id="PF01321">
    <property type="entry name" value="Creatinase_N"/>
    <property type="match status" value="1"/>
</dbReference>
<gene>
    <name evidence="3" type="ORF">SAMN04488056_101408</name>
</gene>
<evidence type="ECO:0000313" key="4">
    <source>
        <dbReference type="Proteomes" id="UP000199236"/>
    </source>
</evidence>
<evidence type="ECO:0000313" key="3">
    <source>
        <dbReference type="EMBL" id="SFN59309.1"/>
    </source>
</evidence>
<proteinExistence type="predicted"/>
<accession>A0A1I5AAX8</accession>
<feature type="domain" description="Peptidase M24" evidence="1">
    <location>
        <begin position="162"/>
        <end position="343"/>
    </location>
</feature>
<name>A0A1I5AAX8_9HYPH</name>
<dbReference type="InterPro" id="IPR050659">
    <property type="entry name" value="Peptidase_M24B"/>
</dbReference>
<protein>
    <submittedName>
        <fullName evidence="3">Xaa-Pro dipeptidase</fullName>
    </submittedName>
</protein>
<dbReference type="InterPro" id="IPR036005">
    <property type="entry name" value="Creatinase/aminopeptidase-like"/>
</dbReference>
<keyword evidence="4" id="KW-1185">Reference proteome</keyword>
<evidence type="ECO:0000259" key="1">
    <source>
        <dbReference type="Pfam" id="PF00557"/>
    </source>
</evidence>